<comment type="subcellular location">
    <subcellularLocation>
        <location evidence="1">Bacterial flagellum basal body</location>
    </subcellularLocation>
    <subcellularLocation>
        <location evidence="2">Cell membrane</location>
        <topology evidence="2">Peripheral membrane protein</topology>
    </subcellularLocation>
</comment>
<evidence type="ECO:0000256" key="7">
    <source>
        <dbReference type="ARBA" id="ARBA00022779"/>
    </source>
</evidence>
<comment type="function">
    <text evidence="10">FliM is one of three proteins (FliG, FliN, FliM) that forms the rotor-mounted switch complex (C ring), located at the base of the basal body. This complex interacts with the CheY and CheZ chemotaxis proteins, in addition to contacting components of the motor that determine the direction of flagellar rotation.</text>
</comment>
<dbReference type="AlphaFoldDB" id="A0A7W6EBX8"/>
<dbReference type="PANTHER" id="PTHR30034">
    <property type="entry name" value="FLAGELLAR MOTOR SWITCH PROTEIN FLIM"/>
    <property type="match status" value="1"/>
</dbReference>
<comment type="caution">
    <text evidence="12">The sequence shown here is derived from an EMBL/GenBank/DDBJ whole genome shotgun (WGS) entry which is preliminary data.</text>
</comment>
<dbReference type="SUPFAM" id="SSF101801">
    <property type="entry name" value="Surface presentation of antigens (SPOA)"/>
    <property type="match status" value="1"/>
</dbReference>
<dbReference type="Pfam" id="PF02154">
    <property type="entry name" value="FliM"/>
    <property type="match status" value="1"/>
</dbReference>
<keyword evidence="7" id="KW-0283">Flagellar rotation</keyword>
<evidence type="ECO:0000313" key="13">
    <source>
        <dbReference type="Proteomes" id="UP000542776"/>
    </source>
</evidence>
<dbReference type="InterPro" id="IPR001689">
    <property type="entry name" value="Flag_FliM"/>
</dbReference>
<evidence type="ECO:0000313" key="12">
    <source>
        <dbReference type="EMBL" id="MBB3996417.1"/>
    </source>
</evidence>
<keyword evidence="8" id="KW-0472">Membrane</keyword>
<keyword evidence="6" id="KW-0145">Chemotaxis</keyword>
<gene>
    <name evidence="12" type="ORF">GGR04_000238</name>
</gene>
<dbReference type="EMBL" id="JACIEK010000001">
    <property type="protein sequence ID" value="MBB3996417.1"/>
    <property type="molecule type" value="Genomic_DNA"/>
</dbReference>
<keyword evidence="5" id="KW-1003">Cell membrane</keyword>
<feature type="domain" description="Flagellar motor switch protein FliN-like C-terminal" evidence="11">
    <location>
        <begin position="233"/>
        <end position="301"/>
    </location>
</feature>
<evidence type="ECO:0000256" key="8">
    <source>
        <dbReference type="ARBA" id="ARBA00023136"/>
    </source>
</evidence>
<dbReference type="Pfam" id="PF01052">
    <property type="entry name" value="FliMN_C"/>
    <property type="match status" value="1"/>
</dbReference>
<comment type="similarity">
    <text evidence="3">Belongs to the FliM family.</text>
</comment>
<keyword evidence="12" id="KW-0969">Cilium</keyword>
<evidence type="ECO:0000256" key="10">
    <source>
        <dbReference type="ARBA" id="ARBA00025044"/>
    </source>
</evidence>
<dbReference type="PANTHER" id="PTHR30034:SF6">
    <property type="entry name" value="YOP PROTEINS TRANSLOCATION PROTEIN Q"/>
    <property type="match status" value="1"/>
</dbReference>
<evidence type="ECO:0000256" key="6">
    <source>
        <dbReference type="ARBA" id="ARBA00022500"/>
    </source>
</evidence>
<proteinExistence type="inferred from homology"/>
<dbReference type="InterPro" id="IPR036429">
    <property type="entry name" value="SpoA-like_sf"/>
</dbReference>
<keyword evidence="12" id="KW-0966">Cell projection</keyword>
<dbReference type="GO" id="GO:0050918">
    <property type="term" value="P:positive chemotaxis"/>
    <property type="evidence" value="ECO:0007669"/>
    <property type="project" value="TreeGrafter"/>
</dbReference>
<protein>
    <recommendedName>
        <fullName evidence="4">Flagellar motor switch protein FliM</fullName>
    </recommendedName>
</protein>
<dbReference type="Proteomes" id="UP000542776">
    <property type="component" value="Unassembled WGS sequence"/>
</dbReference>
<dbReference type="GO" id="GO:0009425">
    <property type="term" value="C:bacterial-type flagellum basal body"/>
    <property type="evidence" value="ECO:0007669"/>
    <property type="project" value="UniProtKB-SubCell"/>
</dbReference>
<evidence type="ECO:0000256" key="4">
    <source>
        <dbReference type="ARBA" id="ARBA00021898"/>
    </source>
</evidence>
<evidence type="ECO:0000256" key="5">
    <source>
        <dbReference type="ARBA" id="ARBA00022475"/>
    </source>
</evidence>
<sequence length="314" mass="34341">MDTLSDPKLGNVGERLRAVARMDPHRFPRLGLIAARWAEAATAKLNATYASPVRVEFTALSSFAFSVAALEASETQLALTVRSPKFRETVLVTTDARFADTVSEAAFGGDGRDRIEANRALTSVSKFFADNAMRAFVETGNAAFADILPLMMTTDRLVAENVGAVLDAMLPDEARNFVEFRFRVAIGRCEAALRIAIPEAVLAPHKRVFSVVPDEAPSIVDEGWARDLEAGFQKADMRVSAILAEQPMTLGALATLQIGQTIALDATMESLVLIECEGQRLFRGHMGRSRDSYMIRIEENVDPTEEFIDDILAD</sequence>
<evidence type="ECO:0000256" key="3">
    <source>
        <dbReference type="ARBA" id="ARBA00011049"/>
    </source>
</evidence>
<evidence type="ECO:0000259" key="11">
    <source>
        <dbReference type="Pfam" id="PF01052"/>
    </source>
</evidence>
<evidence type="ECO:0000256" key="1">
    <source>
        <dbReference type="ARBA" id="ARBA00004117"/>
    </source>
</evidence>
<dbReference type="GO" id="GO:0071978">
    <property type="term" value="P:bacterial-type flagellum-dependent swarming motility"/>
    <property type="evidence" value="ECO:0007669"/>
    <property type="project" value="TreeGrafter"/>
</dbReference>
<dbReference type="Gene3D" id="3.40.1550.10">
    <property type="entry name" value="CheC-like"/>
    <property type="match status" value="1"/>
</dbReference>
<organism evidence="12 13">
    <name type="scientific">Aureimonas pseudogalii</name>
    <dbReference type="NCBI Taxonomy" id="1744844"/>
    <lineage>
        <taxon>Bacteria</taxon>
        <taxon>Pseudomonadati</taxon>
        <taxon>Pseudomonadota</taxon>
        <taxon>Alphaproteobacteria</taxon>
        <taxon>Hyphomicrobiales</taxon>
        <taxon>Aurantimonadaceae</taxon>
        <taxon>Aureimonas</taxon>
    </lineage>
</organism>
<accession>A0A7W6EBX8</accession>
<keyword evidence="9" id="KW-0975">Bacterial flagellum</keyword>
<keyword evidence="12" id="KW-0282">Flagellum</keyword>
<dbReference type="GO" id="GO:0005886">
    <property type="term" value="C:plasma membrane"/>
    <property type="evidence" value="ECO:0007669"/>
    <property type="project" value="UniProtKB-SubCell"/>
</dbReference>
<keyword evidence="13" id="KW-1185">Reference proteome</keyword>
<dbReference type="Gene3D" id="2.30.330.10">
    <property type="entry name" value="SpoA-like"/>
    <property type="match status" value="1"/>
</dbReference>
<evidence type="ECO:0000256" key="2">
    <source>
        <dbReference type="ARBA" id="ARBA00004202"/>
    </source>
</evidence>
<name>A0A7W6EBX8_9HYPH</name>
<reference evidence="12 13" key="1">
    <citation type="submission" date="2020-08" db="EMBL/GenBank/DDBJ databases">
        <title>Genomic Encyclopedia of Type Strains, Phase IV (KMG-IV): sequencing the most valuable type-strain genomes for metagenomic binning, comparative biology and taxonomic classification.</title>
        <authorList>
            <person name="Goeker M."/>
        </authorList>
    </citation>
    <scope>NUCLEOTIDE SEQUENCE [LARGE SCALE GENOMIC DNA]</scope>
    <source>
        <strain evidence="12 13">DSM 102238</strain>
    </source>
</reference>
<dbReference type="GO" id="GO:0003774">
    <property type="term" value="F:cytoskeletal motor activity"/>
    <property type="evidence" value="ECO:0007669"/>
    <property type="project" value="InterPro"/>
</dbReference>
<dbReference type="InterPro" id="IPR028976">
    <property type="entry name" value="CheC-like_sf"/>
</dbReference>
<evidence type="ECO:0000256" key="9">
    <source>
        <dbReference type="ARBA" id="ARBA00023143"/>
    </source>
</evidence>
<dbReference type="InterPro" id="IPR001543">
    <property type="entry name" value="FliN-like_C"/>
</dbReference>